<dbReference type="Gene3D" id="3.30.70.1950">
    <property type="match status" value="1"/>
</dbReference>
<dbReference type="GO" id="GO:0030674">
    <property type="term" value="F:protein-macromolecule adaptor activity"/>
    <property type="evidence" value="ECO:0007669"/>
    <property type="project" value="UniProtKB-UniRule"/>
</dbReference>
<comment type="domain">
    <text evidence="3">The N-terminal domain has binding sites for ComK and probably for unfolded/aggregated proteins; the C-terminal domain interacts with ClpC.</text>
</comment>
<comment type="caution">
    <text evidence="4">The sequence shown here is derived from an EMBL/GenBank/DDBJ whole genome shotgun (WGS) entry which is preliminary data.</text>
</comment>
<evidence type="ECO:0000256" key="2">
    <source>
        <dbReference type="ARBA" id="ARBA00011738"/>
    </source>
</evidence>
<keyword evidence="3" id="KW-0178">Competence</keyword>
<gene>
    <name evidence="3" type="primary">mecA</name>
    <name evidence="4" type="ORF">HNQ94_000625</name>
</gene>
<dbReference type="RefSeq" id="WP_174495139.1">
    <property type="nucleotide sequence ID" value="NZ_CADDWK010000002.1"/>
</dbReference>
<organism evidence="4 5">
    <name type="scientific">Salirhabdus euzebyi</name>
    <dbReference type="NCBI Taxonomy" id="394506"/>
    <lineage>
        <taxon>Bacteria</taxon>
        <taxon>Bacillati</taxon>
        <taxon>Bacillota</taxon>
        <taxon>Bacilli</taxon>
        <taxon>Bacillales</taxon>
        <taxon>Bacillaceae</taxon>
        <taxon>Salirhabdus</taxon>
    </lineage>
</organism>
<reference evidence="4 5" key="1">
    <citation type="submission" date="2020-08" db="EMBL/GenBank/DDBJ databases">
        <title>Genomic Encyclopedia of Type Strains, Phase IV (KMG-IV): sequencing the most valuable type-strain genomes for metagenomic binning, comparative biology and taxonomic classification.</title>
        <authorList>
            <person name="Goeker M."/>
        </authorList>
    </citation>
    <scope>NUCLEOTIDE SEQUENCE [LARGE SCALE GENOMIC DNA]</scope>
    <source>
        <strain evidence="4 5">DSM 19612</strain>
    </source>
</reference>
<dbReference type="InterPro" id="IPR038471">
    <property type="entry name" value="MecA_C_sf"/>
</dbReference>
<keyword evidence="5" id="KW-1185">Reference proteome</keyword>
<dbReference type="PANTHER" id="PTHR39161:SF2">
    <property type="entry name" value="ADAPTER PROTEIN MECA 2"/>
    <property type="match status" value="1"/>
</dbReference>
<accession>A0A841PTP9</accession>
<dbReference type="Proteomes" id="UP000581688">
    <property type="component" value="Unassembled WGS sequence"/>
</dbReference>
<evidence type="ECO:0000256" key="3">
    <source>
        <dbReference type="HAMAP-Rule" id="MF_01124"/>
    </source>
</evidence>
<dbReference type="AlphaFoldDB" id="A0A841PTP9"/>
<dbReference type="HAMAP" id="MF_01124">
    <property type="entry name" value="MecA"/>
    <property type="match status" value="1"/>
</dbReference>
<comment type="similarity">
    <text evidence="1 3">Belongs to the MecA family.</text>
</comment>
<dbReference type="Pfam" id="PF05389">
    <property type="entry name" value="MecA"/>
    <property type="match status" value="1"/>
</dbReference>
<dbReference type="PANTHER" id="PTHR39161">
    <property type="entry name" value="ADAPTER PROTEIN MECA"/>
    <property type="match status" value="1"/>
</dbReference>
<dbReference type="GO" id="GO:0030420">
    <property type="term" value="P:establishment of competence for transformation"/>
    <property type="evidence" value="ECO:0007669"/>
    <property type="project" value="UniProtKB-KW"/>
</dbReference>
<evidence type="ECO:0000313" key="4">
    <source>
        <dbReference type="EMBL" id="MBB6452180.1"/>
    </source>
</evidence>
<dbReference type="GO" id="GO:0030435">
    <property type="term" value="P:sporulation resulting in formation of a cellular spore"/>
    <property type="evidence" value="ECO:0007669"/>
    <property type="project" value="UniProtKB-KW"/>
</dbReference>
<proteinExistence type="inferred from homology"/>
<dbReference type="EMBL" id="JACHGH010000002">
    <property type="protein sequence ID" value="MBB6452180.1"/>
    <property type="molecule type" value="Genomic_DNA"/>
</dbReference>
<dbReference type="NCBIfam" id="NF002781">
    <property type="entry name" value="PRK02899.1"/>
    <property type="match status" value="1"/>
</dbReference>
<sequence>MRLERLGSNKFKIFLTFDDLVERGFTREELWYNFPKTHQLFQEMLFEASDELGFDIDGNLLVHVHLLQAQGMVVVVTQELDFVDEDYIEMKVTLDENKEFIFSFYTFESVIQVCEHLSQMNMYGGTVYHWEDQYYMQLSEEDLLFVNRENVIAVMSEFSSPSAVTSIRLKEYGKVIMEDNAIQQIQQYFN</sequence>
<name>A0A841PTP9_9BACI</name>
<comment type="subunit">
    <text evidence="2 3">Homodimer.</text>
</comment>
<comment type="function">
    <text evidence="3">Enables the recognition and targeting of unfolded and aggregated proteins to the ClpC protease or to other proteins involved in proteolysis. Acts negatively in the development of competence by binding ComK and recruiting it to the ClpCP protease. When overexpressed, inhibits sporulation. Also involved in Spx degradation by ClpC.</text>
</comment>
<keyword evidence="3" id="KW-0749">Sporulation</keyword>
<evidence type="ECO:0000313" key="5">
    <source>
        <dbReference type="Proteomes" id="UP000581688"/>
    </source>
</evidence>
<dbReference type="PIRSF" id="PIRSF029008">
    <property type="entry name" value="MecA"/>
    <property type="match status" value="1"/>
</dbReference>
<dbReference type="InterPro" id="IPR008681">
    <property type="entry name" value="Neg-reg_MecA"/>
</dbReference>
<evidence type="ECO:0000256" key="1">
    <source>
        <dbReference type="ARBA" id="ARBA00005397"/>
    </source>
</evidence>
<dbReference type="GO" id="GO:0042174">
    <property type="term" value="P:negative regulation of sporulation resulting in formation of a cellular spore"/>
    <property type="evidence" value="ECO:0007669"/>
    <property type="project" value="UniProtKB-UniRule"/>
</dbReference>
<protein>
    <recommendedName>
        <fullName evidence="3">Adapter protein MecA</fullName>
    </recommendedName>
</protein>
<dbReference type="GO" id="GO:0045808">
    <property type="term" value="P:negative regulation of establishment of competence for transformation"/>
    <property type="evidence" value="ECO:0007669"/>
    <property type="project" value="UniProtKB-UniRule"/>
</dbReference>